<dbReference type="PANTHER" id="PTHR30411:SF0">
    <property type="entry name" value="CYS-TRNA(PRO)_CYS-TRNA(CYS) DEACYLASE YBAK"/>
    <property type="match status" value="1"/>
</dbReference>
<evidence type="ECO:0000256" key="2">
    <source>
        <dbReference type="ARBA" id="ARBA00022917"/>
    </source>
</evidence>
<dbReference type="EMBL" id="FJMZ01000051">
    <property type="protein sequence ID" value="CZR03403.1"/>
    <property type="molecule type" value="Genomic_DNA"/>
</dbReference>
<keyword evidence="3" id="KW-0456">Lyase</keyword>
<dbReference type="Proteomes" id="UP000195947">
    <property type="component" value="Unassembled WGS sequence"/>
</dbReference>
<dbReference type="Proteomes" id="UP000199686">
    <property type="component" value="Unassembled WGS sequence"/>
</dbReference>
<evidence type="ECO:0000256" key="3">
    <source>
        <dbReference type="ARBA" id="ARBA00023239"/>
    </source>
</evidence>
<dbReference type="GO" id="GO:0016829">
    <property type="term" value="F:lyase activity"/>
    <property type="evidence" value="ECO:0007669"/>
    <property type="project" value="UniProtKB-KW"/>
</dbReference>
<dbReference type="GO" id="GO:0002161">
    <property type="term" value="F:aminoacyl-tRNA deacylase activity"/>
    <property type="evidence" value="ECO:0007669"/>
    <property type="project" value="InterPro"/>
</dbReference>
<organism evidence="6 8">
    <name type="scientific">Trichococcus flocculiformis</name>
    <dbReference type="NCBI Taxonomy" id="82803"/>
    <lineage>
        <taxon>Bacteria</taxon>
        <taxon>Bacillati</taxon>
        <taxon>Bacillota</taxon>
        <taxon>Bacilli</taxon>
        <taxon>Lactobacillales</taxon>
        <taxon>Carnobacteriaceae</taxon>
        <taxon>Trichococcus</taxon>
    </lineage>
</organism>
<protein>
    <submittedName>
        <fullName evidence="6">Cys-tRNA(Pro)/Cys-tRNA(Cys) deacylase</fullName>
    </submittedName>
    <submittedName>
        <fullName evidence="5">Prolyl-trna editing protein ybak/ebsc</fullName>
    </submittedName>
</protein>
<dbReference type="Gene3D" id="3.90.960.10">
    <property type="entry name" value="YbaK/aminoacyl-tRNA synthetase-associated domain"/>
    <property type="match status" value="1"/>
</dbReference>
<evidence type="ECO:0000313" key="8">
    <source>
        <dbReference type="Proteomes" id="UP000199686"/>
    </source>
</evidence>
<dbReference type="CDD" id="cd00002">
    <property type="entry name" value="YbaK_deacylase"/>
    <property type="match status" value="1"/>
</dbReference>
<gene>
    <name evidence="6" type="ORF">SAMN04488507_10664</name>
    <name evidence="5" type="ORF">TFLO_2823</name>
</gene>
<accession>A0AB38BLE2</accession>
<dbReference type="InterPro" id="IPR036754">
    <property type="entry name" value="YbaK/aa-tRNA-synt-asso_dom_sf"/>
</dbReference>
<evidence type="ECO:0000313" key="7">
    <source>
        <dbReference type="Proteomes" id="UP000195947"/>
    </source>
</evidence>
<dbReference type="Pfam" id="PF04073">
    <property type="entry name" value="tRNA_edit"/>
    <property type="match status" value="1"/>
</dbReference>
<dbReference type="GO" id="GO:0006412">
    <property type="term" value="P:translation"/>
    <property type="evidence" value="ECO:0007669"/>
    <property type="project" value="UniProtKB-KW"/>
</dbReference>
<comment type="caution">
    <text evidence="6">The sequence shown here is derived from an EMBL/GenBank/DDBJ whole genome shotgun (WGS) entry which is preliminary data.</text>
</comment>
<evidence type="ECO:0000313" key="5">
    <source>
        <dbReference type="EMBL" id="CZR03403.1"/>
    </source>
</evidence>
<dbReference type="AlphaFoldDB" id="A0AB38BLE2"/>
<evidence type="ECO:0000313" key="6">
    <source>
        <dbReference type="EMBL" id="SFI17689.1"/>
    </source>
</evidence>
<keyword evidence="7" id="KW-1185">Reference proteome</keyword>
<sequence length="225" mass="24720">MPRTWSTNQNPASKYQGLPQHCAGKSLFFALFYAGTITFSGCNPYTYGKIGIIRQKGKMTVKNKKITKTNAMRMLDKQKCSYTVHEYAWSEDHLDALSVLEKMSQDAGAVYKTIVAVGDKTGVVVGVIPAQNELDLKAFAKVSGNKRIEMLPLKDLEATTGYIRGGCSPIGMKKAFPTYLSHHVLDEKSVLVSGGKRGTQIELSPADLMIAAHAKVEEITKEKDE</sequence>
<reference evidence="5 7" key="1">
    <citation type="submission" date="2016-02" db="EMBL/GenBank/DDBJ databases">
        <authorList>
            <person name="Strepis N."/>
        </authorList>
    </citation>
    <scope>NUCLEOTIDE SEQUENCE [LARGE SCALE GENOMIC DNA]</scope>
    <source>
        <strain evidence="5">Trichococcus flocculiformis</strain>
    </source>
</reference>
<dbReference type="NCBIfam" id="TIGR00011">
    <property type="entry name" value="YbaK_EbsC"/>
    <property type="match status" value="1"/>
</dbReference>
<dbReference type="PANTHER" id="PTHR30411">
    <property type="entry name" value="CYTOPLASMIC PROTEIN"/>
    <property type="match status" value="1"/>
</dbReference>
<comment type="similarity">
    <text evidence="1">Belongs to the prolyl-tRNA editing family. YbaK/EbsC subfamily.</text>
</comment>
<reference evidence="6 8" key="2">
    <citation type="submission" date="2016-10" db="EMBL/GenBank/DDBJ databases">
        <authorList>
            <person name="Varghese N."/>
            <person name="Submissions S."/>
        </authorList>
    </citation>
    <scope>NUCLEOTIDE SEQUENCE [LARGE SCALE GENOMIC DNA]</scope>
    <source>
        <strain evidence="6 8">DSM 2094</strain>
    </source>
</reference>
<dbReference type="EMBL" id="FOQC01000066">
    <property type="protein sequence ID" value="SFI17689.1"/>
    <property type="molecule type" value="Genomic_DNA"/>
</dbReference>
<dbReference type="SUPFAM" id="SSF55826">
    <property type="entry name" value="YbaK/ProRS associated domain"/>
    <property type="match status" value="1"/>
</dbReference>
<evidence type="ECO:0000259" key="4">
    <source>
        <dbReference type="Pfam" id="PF04073"/>
    </source>
</evidence>
<feature type="domain" description="YbaK/aminoacyl-tRNA synthetase-associated" evidence="4">
    <location>
        <begin position="99"/>
        <end position="209"/>
    </location>
</feature>
<proteinExistence type="inferred from homology"/>
<keyword evidence="2" id="KW-0648">Protein biosynthesis</keyword>
<name>A0AB38BLE2_9LACT</name>
<evidence type="ECO:0000256" key="1">
    <source>
        <dbReference type="ARBA" id="ARBA00009798"/>
    </source>
</evidence>
<dbReference type="InterPro" id="IPR004369">
    <property type="entry name" value="Prolyl-tRNA_editing_YbaK/EbsC"/>
</dbReference>
<dbReference type="InterPro" id="IPR007214">
    <property type="entry name" value="YbaK/aa-tRNA-synth-assoc-dom"/>
</dbReference>